<protein>
    <submittedName>
        <fullName evidence="1">Uncharacterized protein</fullName>
    </submittedName>
</protein>
<reference evidence="1" key="1">
    <citation type="submission" date="2022-08" db="EMBL/GenBank/DDBJ databases">
        <title>Genome Sequence of Fusarium decemcellulare.</title>
        <authorList>
            <person name="Buettner E."/>
        </authorList>
    </citation>
    <scope>NUCLEOTIDE SEQUENCE</scope>
    <source>
        <strain evidence="1">Babe19</strain>
    </source>
</reference>
<dbReference type="Proteomes" id="UP001148629">
    <property type="component" value="Unassembled WGS sequence"/>
</dbReference>
<accession>A0ACC1SQE7</accession>
<sequence length="1088" mass="122540">MIFRKKPQATTPLDEIGGSPWITTPIKLASYARGKRNYSRSSAPKSRKAEQHNTTTDAFSHRRVEPPAIAGSRLLNEAPNSKMALDPREVQRQLMEKYNIHFDGPIDPTVSPRWPSSCHTIFQHIRQLGRTEYAEYRDSITADSLRFPWRGQVQRRAKRITEKALLCIKGKKNESGWRLCLESEVMARFTVEIACRNCRGRLWRSEQEVIPNSQQVEDDMNSLEARQSRRQPCACETNGYTNDYQEQGISPLFDDRAEQGIVYAPELQAEMPQRENRPDRVYGLRVTRRLKRLLPKLLGRPIGEALKTTPFRAEGEPIVFPFLIIEAKSEKGADSLTDAEVQSAFAIRQLLLIQRELAQAADEDGGWDGGPLVWFLSYKGESWRVSAAYIDHQGTTAYYRVVRLWSGGIDSQESALQLLLIIDYIVDWARDIYREGIARSLQKLVVDDSKSLAHDTDIFSLADNVQNWTQIDEDADEIEAVQTAEDPIRDLDSPKGVFRDARFIRTRFIGLMVTEENLDEFLNSAPSNDAARKLAASLLASIEEACRVRRHVLDDLELVWTDTDRNVSDMTPPDTVFLVVITALSYLTPDWEQTRELGYVAVAETLINDLCKIARVANSAARVFSRAPMVESMPSFKDLLNRSAWDNLCACASRLCIYTGCAPATASSSRSSFIWKMLPTDTAQSSRKPRRDMALKAGPHCKARDFVYDLYSKHKIGRNEPTSCIFRLSSRLDEVAPPKQLLENQELLSDAIWPWANNVPRWRNQALVFAVSEQRYKTATKAPLCVFIMDPCILSDGIPSDQFFFSPPWHLRVKRYDRIAGWDKGWNLGDVETTDTADIVFKLEKFRHHLRTTKRLHRIESYMSTRRDSKAFSCPMTLWDIVTKGKIGSPASTDFEFTAGRPFRRQEYQSSLKTTLLGLKKDGTPAPEPAYVIIDDDEPDMSQGDVDRIKETPSPELGDGEKIAVNDGEGNSTQSQIANSFVPRANYYLFEPTFQGRPVVTSWKPASLPTSFLSAYLSTHSASIVIFQLLYIPPHSITMAEVAAGALVAEQIVSTGVEAGAAVTLAKPTQPLTAVLSQIATTPAKDDS</sequence>
<keyword evidence="2" id="KW-1185">Reference proteome</keyword>
<dbReference type="EMBL" id="JANRMS010000199">
    <property type="protein sequence ID" value="KAJ3544347.1"/>
    <property type="molecule type" value="Genomic_DNA"/>
</dbReference>
<evidence type="ECO:0000313" key="1">
    <source>
        <dbReference type="EMBL" id="KAJ3544347.1"/>
    </source>
</evidence>
<proteinExistence type="predicted"/>
<comment type="caution">
    <text evidence="1">The sequence shown here is derived from an EMBL/GenBank/DDBJ whole genome shotgun (WGS) entry which is preliminary data.</text>
</comment>
<evidence type="ECO:0000313" key="2">
    <source>
        <dbReference type="Proteomes" id="UP001148629"/>
    </source>
</evidence>
<organism evidence="1 2">
    <name type="scientific">Fusarium decemcellulare</name>
    <dbReference type="NCBI Taxonomy" id="57161"/>
    <lineage>
        <taxon>Eukaryota</taxon>
        <taxon>Fungi</taxon>
        <taxon>Dikarya</taxon>
        <taxon>Ascomycota</taxon>
        <taxon>Pezizomycotina</taxon>
        <taxon>Sordariomycetes</taxon>
        <taxon>Hypocreomycetidae</taxon>
        <taxon>Hypocreales</taxon>
        <taxon>Nectriaceae</taxon>
        <taxon>Fusarium</taxon>
        <taxon>Fusarium decemcellulare species complex</taxon>
    </lineage>
</organism>
<name>A0ACC1SQE7_9HYPO</name>
<gene>
    <name evidence="1" type="ORF">NM208_g3102</name>
</gene>